<dbReference type="InterPro" id="IPR039355">
    <property type="entry name" value="Transcription_factor_GATA"/>
</dbReference>
<dbReference type="STRING" id="75913.A0A0K0F7H3"/>
<dbReference type="GO" id="GO:0008270">
    <property type="term" value="F:zinc ion binding"/>
    <property type="evidence" value="ECO:0007669"/>
    <property type="project" value="UniProtKB-KW"/>
</dbReference>
<keyword evidence="2" id="KW-0479">Metal-binding</keyword>
<dbReference type="PANTHER" id="PTHR10071">
    <property type="entry name" value="TRANSCRIPTION FACTOR GATA FAMILY MEMBER"/>
    <property type="match status" value="1"/>
</dbReference>
<keyword evidence="6" id="KW-0804">Transcription</keyword>
<organism evidence="10 11">
    <name type="scientific">Strongyloides venezuelensis</name>
    <name type="common">Threadworm</name>
    <dbReference type="NCBI Taxonomy" id="75913"/>
    <lineage>
        <taxon>Eukaryota</taxon>
        <taxon>Metazoa</taxon>
        <taxon>Ecdysozoa</taxon>
        <taxon>Nematoda</taxon>
        <taxon>Chromadorea</taxon>
        <taxon>Rhabditida</taxon>
        <taxon>Tylenchina</taxon>
        <taxon>Panagrolaimomorpha</taxon>
        <taxon>Strongyloidoidea</taxon>
        <taxon>Strongyloididae</taxon>
        <taxon>Strongyloides</taxon>
    </lineage>
</organism>
<dbReference type="InterPro" id="IPR013088">
    <property type="entry name" value="Znf_NHR/GATA"/>
</dbReference>
<dbReference type="AlphaFoldDB" id="A0A0K0F7H3"/>
<evidence type="ECO:0000256" key="1">
    <source>
        <dbReference type="ARBA" id="ARBA00004123"/>
    </source>
</evidence>
<feature type="domain" description="GATA-type" evidence="9">
    <location>
        <begin position="193"/>
        <end position="246"/>
    </location>
</feature>
<dbReference type="GO" id="GO:0045944">
    <property type="term" value="P:positive regulation of transcription by RNA polymerase II"/>
    <property type="evidence" value="ECO:0007669"/>
    <property type="project" value="TreeGrafter"/>
</dbReference>
<accession>A0A0K0F7H3</accession>
<proteinExistence type="predicted"/>
<evidence type="ECO:0000256" key="3">
    <source>
        <dbReference type="ARBA" id="ARBA00022771"/>
    </source>
</evidence>
<dbReference type="Gene3D" id="3.30.50.10">
    <property type="entry name" value="Erythroid Transcription Factor GATA-1, subunit A"/>
    <property type="match status" value="1"/>
</dbReference>
<dbReference type="SMART" id="SM00401">
    <property type="entry name" value="ZnF_GATA"/>
    <property type="match status" value="1"/>
</dbReference>
<protein>
    <submittedName>
        <fullName evidence="11">GATA-binding factor C (inferred by orthology to a D. melanogaster protein)</fullName>
    </submittedName>
</protein>
<evidence type="ECO:0000256" key="5">
    <source>
        <dbReference type="ARBA" id="ARBA00023015"/>
    </source>
</evidence>
<dbReference type="GO" id="GO:0000122">
    <property type="term" value="P:negative regulation of transcription by RNA polymerase II"/>
    <property type="evidence" value="ECO:0007669"/>
    <property type="project" value="TreeGrafter"/>
</dbReference>
<dbReference type="GO" id="GO:0000981">
    <property type="term" value="F:DNA-binding transcription factor activity, RNA polymerase II-specific"/>
    <property type="evidence" value="ECO:0007669"/>
    <property type="project" value="TreeGrafter"/>
</dbReference>
<keyword evidence="5" id="KW-0805">Transcription regulation</keyword>
<evidence type="ECO:0000313" key="11">
    <source>
        <dbReference type="WBParaSite" id="SVE_0477000.1"/>
    </source>
</evidence>
<sequence length="285" mass="33207">MYKSPILNHTHHNLEMPSYSTMTYNSNVLNYQPNISFIPCNSNVNYFNEYIPESNNLSMEIPISNNKVVDNHKSELIIPSSPSTIENSTPPTYSPANETFPAHLSISPDYFSNSSQRYDIHYESNHTNYSSLPYSTTFHQQYHVPIQISGTQNLQKYTNEIVSNTQYQYQSIPIKDKEEFKRRPYTKHNRMSIHANSVCCNCGTTKTTLWRRSESGEPECNPCNLYFRANRKPRPQHLMKKTILRRARRRPAVKSFTNNQNISSESIHDQPLPNEFTEYFPSFQT</sequence>
<dbReference type="Pfam" id="PF00320">
    <property type="entry name" value="GATA"/>
    <property type="match status" value="1"/>
</dbReference>
<reference evidence="10" key="1">
    <citation type="submission" date="2014-07" db="EMBL/GenBank/DDBJ databases">
        <authorList>
            <person name="Martin A.A"/>
            <person name="De Silva N."/>
        </authorList>
    </citation>
    <scope>NUCLEOTIDE SEQUENCE</scope>
</reference>
<reference evidence="11" key="2">
    <citation type="submission" date="2015-08" db="UniProtKB">
        <authorList>
            <consortium name="WormBaseParasite"/>
        </authorList>
    </citation>
    <scope>IDENTIFICATION</scope>
</reference>
<keyword evidence="7" id="KW-0539">Nucleus</keyword>
<dbReference type="Proteomes" id="UP000035680">
    <property type="component" value="Unassembled WGS sequence"/>
</dbReference>
<evidence type="ECO:0000256" key="6">
    <source>
        <dbReference type="ARBA" id="ARBA00023163"/>
    </source>
</evidence>
<keyword evidence="4" id="KW-0862">Zinc</keyword>
<evidence type="ECO:0000313" key="10">
    <source>
        <dbReference type="Proteomes" id="UP000035680"/>
    </source>
</evidence>
<dbReference type="GO" id="GO:0005634">
    <property type="term" value="C:nucleus"/>
    <property type="evidence" value="ECO:0007669"/>
    <property type="project" value="UniProtKB-SubCell"/>
</dbReference>
<comment type="subcellular location">
    <subcellularLocation>
        <location evidence="1">Nucleus</location>
    </subcellularLocation>
</comment>
<evidence type="ECO:0000256" key="2">
    <source>
        <dbReference type="ARBA" id="ARBA00022723"/>
    </source>
</evidence>
<evidence type="ECO:0000259" key="9">
    <source>
        <dbReference type="PROSITE" id="PS50114"/>
    </source>
</evidence>
<name>A0A0K0F7H3_STRVS</name>
<dbReference type="PROSITE" id="PS50114">
    <property type="entry name" value="GATA_ZN_FINGER_2"/>
    <property type="match status" value="1"/>
</dbReference>
<evidence type="ECO:0000256" key="4">
    <source>
        <dbReference type="ARBA" id="ARBA00022833"/>
    </source>
</evidence>
<dbReference type="GO" id="GO:0000978">
    <property type="term" value="F:RNA polymerase II cis-regulatory region sequence-specific DNA binding"/>
    <property type="evidence" value="ECO:0007669"/>
    <property type="project" value="TreeGrafter"/>
</dbReference>
<dbReference type="CDD" id="cd00202">
    <property type="entry name" value="ZnF_GATA"/>
    <property type="match status" value="1"/>
</dbReference>
<dbReference type="SUPFAM" id="SSF57716">
    <property type="entry name" value="Glucocorticoid receptor-like (DNA-binding domain)"/>
    <property type="match status" value="1"/>
</dbReference>
<keyword evidence="10" id="KW-1185">Reference proteome</keyword>
<evidence type="ECO:0000256" key="8">
    <source>
        <dbReference type="PROSITE-ProRule" id="PRU00094"/>
    </source>
</evidence>
<dbReference type="GO" id="GO:0045165">
    <property type="term" value="P:cell fate commitment"/>
    <property type="evidence" value="ECO:0007669"/>
    <property type="project" value="TreeGrafter"/>
</dbReference>
<dbReference type="InterPro" id="IPR000679">
    <property type="entry name" value="Znf_GATA"/>
</dbReference>
<dbReference type="PANTHER" id="PTHR10071:SF281">
    <property type="entry name" value="BOX A-BINDING FACTOR-RELATED"/>
    <property type="match status" value="1"/>
</dbReference>
<dbReference type="WBParaSite" id="SVE_0477000.1">
    <property type="protein sequence ID" value="SVE_0477000.1"/>
    <property type="gene ID" value="SVE_0477000"/>
</dbReference>
<keyword evidence="3 8" id="KW-0863">Zinc-finger</keyword>
<evidence type="ECO:0000256" key="7">
    <source>
        <dbReference type="ARBA" id="ARBA00023242"/>
    </source>
</evidence>
<dbReference type="PRINTS" id="PR00619">
    <property type="entry name" value="GATAZNFINGER"/>
</dbReference>